<evidence type="ECO:0000313" key="10">
    <source>
        <dbReference type="EMBL" id="KAF2162704.1"/>
    </source>
</evidence>
<dbReference type="Proteomes" id="UP000799537">
    <property type="component" value="Unassembled WGS sequence"/>
</dbReference>
<evidence type="ECO:0000256" key="7">
    <source>
        <dbReference type="SAM" id="MobiDB-lite"/>
    </source>
</evidence>
<evidence type="ECO:0000259" key="8">
    <source>
        <dbReference type="Pfam" id="PF04130"/>
    </source>
</evidence>
<sequence>MLHEVLLALSGHPSPLFAEQPSTSGAPPSEDFPLLSPSERALLRSIGRLSQLHRRLKRHLRNVSSKHTSIICKAVAASILQTHLDRFQQRILDVESKILKRDASLVGAYEIVPLAAVVGEFDDWHRRMAWYWEVACFMLTPKDFHRSATTPTSECTSALLIDKLRAEARTGYPEIEEAATELSRVAETAWLRQLSSWIIYGKLPSLKGHDFFIHTEKDHTFKKQTNLLPDFVNPATASSILFIGKSLNQAQNLLRTNHELTALSEKKGTIASDHLRMLSSLSLPIIPSQLSRTVAAMRLSLSQNVLQHLLPMKVTLKNLSCLRQYLLLAHGEFAAGLITEAEAKLQSRQQSMGSLLQQEPAKALQGLSIKDTELNQSLQQVWRSLAAEDKEVADELLEHAQIHVSLAAPKANASRPSTSDGSYASAQEMAPTPFNDLLFPSATELGMTVTSPLDLFLSSHDISIYSKISSYLLAIRRGHHRLSELWRRTPARREHPVSRTLDRSRKNKRNTTTRKVWATCSAAIFLLSETAAFFEGEIVKGSCDHFQQWVESPAPTYDPENSFSSVHEDPESRSQRDPETLASGHRTFLAALTYSLLLTDASYTKELRSLLGNVDNLIAFFSRLLEIQQKLDLEDQTEDSTSYTAQEEQRISLELDRARKKVDSDLKSVVNRLRQLDHERIGSMRYLDLRPGEKGDFEVWKGGGVDRLLMKLEFGSDRLTQQDSLIRI</sequence>
<keyword evidence="3 6" id="KW-0963">Cytoplasm</keyword>
<evidence type="ECO:0000256" key="1">
    <source>
        <dbReference type="ARBA" id="ARBA00004267"/>
    </source>
</evidence>
<feature type="domain" description="Gamma tubulin complex component C-terminal" evidence="8">
    <location>
        <begin position="317"/>
        <end position="713"/>
    </location>
</feature>
<dbReference type="PANTHER" id="PTHR19302">
    <property type="entry name" value="GAMMA TUBULIN COMPLEX PROTEIN"/>
    <property type="match status" value="1"/>
</dbReference>
<dbReference type="GO" id="GO:0031122">
    <property type="term" value="P:cytoplasmic microtubule organization"/>
    <property type="evidence" value="ECO:0007669"/>
    <property type="project" value="TreeGrafter"/>
</dbReference>
<evidence type="ECO:0000256" key="6">
    <source>
        <dbReference type="RuleBase" id="RU363050"/>
    </source>
</evidence>
<dbReference type="EMBL" id="ML993612">
    <property type="protein sequence ID" value="KAF2162704.1"/>
    <property type="molecule type" value="Genomic_DNA"/>
</dbReference>
<dbReference type="InterPro" id="IPR042241">
    <property type="entry name" value="GCP_C_sf"/>
</dbReference>
<keyword evidence="5 6" id="KW-0206">Cytoskeleton</keyword>
<dbReference type="GO" id="GO:0007020">
    <property type="term" value="P:microtubule nucleation"/>
    <property type="evidence" value="ECO:0007669"/>
    <property type="project" value="InterPro"/>
</dbReference>
<feature type="compositionally biased region" description="Basic and acidic residues" evidence="7">
    <location>
        <begin position="566"/>
        <end position="579"/>
    </location>
</feature>
<organism evidence="10 11">
    <name type="scientific">Zasmidium cellare ATCC 36951</name>
    <dbReference type="NCBI Taxonomy" id="1080233"/>
    <lineage>
        <taxon>Eukaryota</taxon>
        <taxon>Fungi</taxon>
        <taxon>Dikarya</taxon>
        <taxon>Ascomycota</taxon>
        <taxon>Pezizomycotina</taxon>
        <taxon>Dothideomycetes</taxon>
        <taxon>Dothideomycetidae</taxon>
        <taxon>Mycosphaerellales</taxon>
        <taxon>Mycosphaerellaceae</taxon>
        <taxon>Zasmidium</taxon>
    </lineage>
</organism>
<dbReference type="GO" id="GO:0051225">
    <property type="term" value="P:spindle assembly"/>
    <property type="evidence" value="ECO:0007669"/>
    <property type="project" value="TreeGrafter"/>
</dbReference>
<evidence type="ECO:0000313" key="11">
    <source>
        <dbReference type="Proteomes" id="UP000799537"/>
    </source>
</evidence>
<dbReference type="Pfam" id="PF17681">
    <property type="entry name" value="GCP_N_terminal"/>
    <property type="match status" value="1"/>
</dbReference>
<comment type="similarity">
    <text evidence="2 6">Belongs to the TUBGCP family.</text>
</comment>
<name>A0A6A6C6G4_ZASCE</name>
<dbReference type="OrthoDB" id="78652at2759"/>
<dbReference type="GO" id="GO:0044732">
    <property type="term" value="C:mitotic spindle pole body"/>
    <property type="evidence" value="ECO:0007669"/>
    <property type="project" value="TreeGrafter"/>
</dbReference>
<dbReference type="GO" id="GO:0043015">
    <property type="term" value="F:gamma-tubulin binding"/>
    <property type="evidence" value="ECO:0007669"/>
    <property type="project" value="InterPro"/>
</dbReference>
<dbReference type="GO" id="GO:0051321">
    <property type="term" value="P:meiotic cell cycle"/>
    <property type="evidence" value="ECO:0007669"/>
    <property type="project" value="TreeGrafter"/>
</dbReference>
<dbReference type="PANTHER" id="PTHR19302:SF27">
    <property type="entry name" value="GAMMA-TUBULIN COMPLEX COMPONENT 4"/>
    <property type="match status" value="1"/>
</dbReference>
<dbReference type="InterPro" id="IPR007259">
    <property type="entry name" value="GCP"/>
</dbReference>
<dbReference type="GO" id="GO:0005874">
    <property type="term" value="C:microtubule"/>
    <property type="evidence" value="ECO:0007669"/>
    <property type="project" value="UniProtKB-KW"/>
</dbReference>
<keyword evidence="11" id="KW-1185">Reference proteome</keyword>
<evidence type="ECO:0000256" key="2">
    <source>
        <dbReference type="ARBA" id="ARBA00010337"/>
    </source>
</evidence>
<gene>
    <name evidence="10" type="ORF">M409DRAFT_68982</name>
</gene>
<dbReference type="GeneID" id="54571349"/>
<dbReference type="GO" id="GO:0000930">
    <property type="term" value="C:gamma-tubulin complex"/>
    <property type="evidence" value="ECO:0007669"/>
    <property type="project" value="UniProtKB-ARBA"/>
</dbReference>
<evidence type="ECO:0000256" key="3">
    <source>
        <dbReference type="ARBA" id="ARBA00022490"/>
    </source>
</evidence>
<evidence type="ECO:0000256" key="5">
    <source>
        <dbReference type="ARBA" id="ARBA00023212"/>
    </source>
</evidence>
<reference evidence="10" key="1">
    <citation type="journal article" date="2020" name="Stud. Mycol.">
        <title>101 Dothideomycetes genomes: a test case for predicting lifestyles and emergence of pathogens.</title>
        <authorList>
            <person name="Haridas S."/>
            <person name="Albert R."/>
            <person name="Binder M."/>
            <person name="Bloem J."/>
            <person name="Labutti K."/>
            <person name="Salamov A."/>
            <person name="Andreopoulos B."/>
            <person name="Baker S."/>
            <person name="Barry K."/>
            <person name="Bills G."/>
            <person name="Bluhm B."/>
            <person name="Cannon C."/>
            <person name="Castanera R."/>
            <person name="Culley D."/>
            <person name="Daum C."/>
            <person name="Ezra D."/>
            <person name="Gonzalez J."/>
            <person name="Henrissat B."/>
            <person name="Kuo A."/>
            <person name="Liang C."/>
            <person name="Lipzen A."/>
            <person name="Lutzoni F."/>
            <person name="Magnuson J."/>
            <person name="Mondo S."/>
            <person name="Nolan M."/>
            <person name="Ohm R."/>
            <person name="Pangilinan J."/>
            <person name="Park H.-J."/>
            <person name="Ramirez L."/>
            <person name="Alfaro M."/>
            <person name="Sun H."/>
            <person name="Tritt A."/>
            <person name="Yoshinaga Y."/>
            <person name="Zwiers L.-H."/>
            <person name="Turgeon B."/>
            <person name="Goodwin S."/>
            <person name="Spatafora J."/>
            <person name="Crous P."/>
            <person name="Grigoriev I."/>
        </authorList>
    </citation>
    <scope>NUCLEOTIDE SEQUENCE</scope>
    <source>
        <strain evidence="10">ATCC 36951</strain>
    </source>
</reference>
<feature type="domain" description="Gamma tubulin complex component protein N-terminal" evidence="9">
    <location>
        <begin position="2"/>
        <end position="309"/>
    </location>
</feature>
<proteinExistence type="inferred from homology"/>
<dbReference type="InterPro" id="IPR040457">
    <property type="entry name" value="GCP_C"/>
</dbReference>
<dbReference type="InterPro" id="IPR041470">
    <property type="entry name" value="GCP_N"/>
</dbReference>
<dbReference type="Pfam" id="PF04130">
    <property type="entry name" value="GCP_C_terminal"/>
    <property type="match status" value="1"/>
</dbReference>
<dbReference type="AlphaFoldDB" id="A0A6A6C6G4"/>
<comment type="subcellular location">
    <subcellularLocation>
        <location evidence="1 6">Cytoplasm</location>
        <location evidence="1 6">Cytoskeleton</location>
        <location evidence="1 6">Microtubule organizing center</location>
    </subcellularLocation>
</comment>
<dbReference type="GO" id="GO:0000922">
    <property type="term" value="C:spindle pole"/>
    <property type="evidence" value="ECO:0007669"/>
    <property type="project" value="InterPro"/>
</dbReference>
<dbReference type="RefSeq" id="XP_033663593.1">
    <property type="nucleotide sequence ID" value="XM_033818077.1"/>
</dbReference>
<dbReference type="GO" id="GO:0051011">
    <property type="term" value="F:microtubule minus-end binding"/>
    <property type="evidence" value="ECO:0007669"/>
    <property type="project" value="TreeGrafter"/>
</dbReference>
<dbReference type="Gene3D" id="1.20.120.1900">
    <property type="entry name" value="Gamma-tubulin complex, C-terminal domain"/>
    <property type="match status" value="1"/>
</dbReference>
<accession>A0A6A6C6G4</accession>
<keyword evidence="4 6" id="KW-0493">Microtubule</keyword>
<protein>
    <recommendedName>
        <fullName evidence="6">Spindle pole body component</fullName>
    </recommendedName>
</protein>
<dbReference type="GO" id="GO:0000278">
    <property type="term" value="P:mitotic cell cycle"/>
    <property type="evidence" value="ECO:0007669"/>
    <property type="project" value="TreeGrafter"/>
</dbReference>
<feature type="region of interest" description="Disordered" evidence="7">
    <location>
        <begin position="554"/>
        <end position="580"/>
    </location>
</feature>
<evidence type="ECO:0000259" key="9">
    <source>
        <dbReference type="Pfam" id="PF17681"/>
    </source>
</evidence>
<evidence type="ECO:0000256" key="4">
    <source>
        <dbReference type="ARBA" id="ARBA00022701"/>
    </source>
</evidence>